<feature type="compositionally biased region" description="Low complexity" evidence="1">
    <location>
        <begin position="663"/>
        <end position="672"/>
    </location>
</feature>
<feature type="compositionally biased region" description="Basic and acidic residues" evidence="1">
    <location>
        <begin position="220"/>
        <end position="230"/>
    </location>
</feature>
<dbReference type="OrthoDB" id="10487409at2759"/>
<evidence type="ECO:0000313" key="3">
    <source>
        <dbReference type="Proteomes" id="UP000813385"/>
    </source>
</evidence>
<feature type="compositionally biased region" description="Pro residues" evidence="1">
    <location>
        <begin position="269"/>
        <end position="280"/>
    </location>
</feature>
<feature type="compositionally biased region" description="Basic and acidic residues" evidence="1">
    <location>
        <begin position="240"/>
        <end position="252"/>
    </location>
</feature>
<dbReference type="Proteomes" id="UP000813385">
    <property type="component" value="Unassembled WGS sequence"/>
</dbReference>
<feature type="region of interest" description="Disordered" evidence="1">
    <location>
        <begin position="301"/>
        <end position="320"/>
    </location>
</feature>
<name>A0A8K0TK39_9PEZI</name>
<feature type="region of interest" description="Disordered" evidence="1">
    <location>
        <begin position="220"/>
        <end position="285"/>
    </location>
</feature>
<dbReference type="EMBL" id="JAGPXD010000002">
    <property type="protein sequence ID" value="KAH7367853.1"/>
    <property type="molecule type" value="Genomic_DNA"/>
</dbReference>
<feature type="region of interest" description="Disordered" evidence="1">
    <location>
        <begin position="649"/>
        <end position="672"/>
    </location>
</feature>
<dbReference type="AlphaFoldDB" id="A0A8K0TK39"/>
<proteinExistence type="predicted"/>
<gene>
    <name evidence="2" type="ORF">B0T11DRAFT_276069</name>
</gene>
<evidence type="ECO:0000313" key="2">
    <source>
        <dbReference type="EMBL" id="KAH7367853.1"/>
    </source>
</evidence>
<keyword evidence="3" id="KW-1185">Reference proteome</keyword>
<comment type="caution">
    <text evidence="2">The sequence shown here is derived from an EMBL/GenBank/DDBJ whole genome shotgun (WGS) entry which is preliminary data.</text>
</comment>
<protein>
    <submittedName>
        <fullName evidence="2">Uncharacterized protein</fullName>
    </submittedName>
</protein>
<sequence length="672" mass="74054">MDQVGVLVPAGPTPAAGEDVSCLAGCLMSCILSCAASNDLFAERSFAMLHTGMAANMSALEQLKAFLNEDNLMPTIKVEGKQSVDELTKRFHDLCRGVAVVLLRANTSSPGFDEAGLRALTDQQMAQRLSPRHLATVIRGERHKWLKPRAVLYLEQLATLAIDVMLHTYVFRLAKLQMSRSKATPGAFEEELAVRAFAQRFVAIRQKECEKRQADHEKRYRLREMSDRSETCSIASSNKETSRDDDTSKRCPSEAGSETKTVVVEEDPPATPAPSPPPESPLVKTKGEAIQPPVAPLALSNAAESSQGPPQSLVKDVKGPHPVKPGFLKKHLTDLRHRAWNIFSRDAAALRSLNYHGEPPLIEAWVVSNRDSCAFQRQGSNSMLLKEIRQHLKSGIDPVWDAAFKLTVKERRNLEWTKAKASVADLRRRRCILVSTCNNSWQSSQPNSIQHHTVYFVVGEKLDCVLIRDPQGAELLVPVDEKWFWTYVKTAYFAQGNKNPPWQYSISSGFYKLVAEDGAVISHGSSSTLLRAGRTYNMVIVHPPRLPAGPVSVGCHRSHPAWEACPPPGYPPRFGPLNPPAAPHPLRGRGSIVSLSESFSDDENDEEVTWEIVKELGFEDWKPASTATLSELLDAYTYAPDTEFDVDISDSVLGPMPVDDSDTSSGSGSTVD</sequence>
<reference evidence="2" key="1">
    <citation type="journal article" date="2021" name="Nat. Commun.">
        <title>Genetic determinants of endophytism in the Arabidopsis root mycobiome.</title>
        <authorList>
            <person name="Mesny F."/>
            <person name="Miyauchi S."/>
            <person name="Thiergart T."/>
            <person name="Pickel B."/>
            <person name="Atanasova L."/>
            <person name="Karlsson M."/>
            <person name="Huettel B."/>
            <person name="Barry K.W."/>
            <person name="Haridas S."/>
            <person name="Chen C."/>
            <person name="Bauer D."/>
            <person name="Andreopoulos W."/>
            <person name="Pangilinan J."/>
            <person name="LaButti K."/>
            <person name="Riley R."/>
            <person name="Lipzen A."/>
            <person name="Clum A."/>
            <person name="Drula E."/>
            <person name="Henrissat B."/>
            <person name="Kohler A."/>
            <person name="Grigoriev I.V."/>
            <person name="Martin F.M."/>
            <person name="Hacquard S."/>
        </authorList>
    </citation>
    <scope>NUCLEOTIDE SEQUENCE</scope>
    <source>
        <strain evidence="2">MPI-CAGE-AT-0016</strain>
    </source>
</reference>
<evidence type="ECO:0000256" key="1">
    <source>
        <dbReference type="SAM" id="MobiDB-lite"/>
    </source>
</evidence>
<organism evidence="2 3">
    <name type="scientific">Plectosphaerella cucumerina</name>
    <dbReference type="NCBI Taxonomy" id="40658"/>
    <lineage>
        <taxon>Eukaryota</taxon>
        <taxon>Fungi</taxon>
        <taxon>Dikarya</taxon>
        <taxon>Ascomycota</taxon>
        <taxon>Pezizomycotina</taxon>
        <taxon>Sordariomycetes</taxon>
        <taxon>Hypocreomycetidae</taxon>
        <taxon>Glomerellales</taxon>
        <taxon>Plectosphaerellaceae</taxon>
        <taxon>Plectosphaerella</taxon>
    </lineage>
</organism>
<accession>A0A8K0TK39</accession>